<evidence type="ECO:0000313" key="3">
    <source>
        <dbReference type="Proteomes" id="UP001469553"/>
    </source>
</evidence>
<dbReference type="Proteomes" id="UP001469553">
    <property type="component" value="Unassembled WGS sequence"/>
</dbReference>
<reference evidence="2 3" key="1">
    <citation type="submission" date="2021-06" db="EMBL/GenBank/DDBJ databases">
        <authorList>
            <person name="Palmer J.M."/>
        </authorList>
    </citation>
    <scope>NUCLEOTIDE SEQUENCE [LARGE SCALE GENOMIC DNA]</scope>
    <source>
        <strain evidence="2 3">AS_MEX2019</strain>
        <tissue evidence="2">Muscle</tissue>
    </source>
</reference>
<feature type="compositionally biased region" description="Basic and acidic residues" evidence="1">
    <location>
        <begin position="32"/>
        <end position="46"/>
    </location>
</feature>
<proteinExistence type="predicted"/>
<evidence type="ECO:0000313" key="2">
    <source>
        <dbReference type="EMBL" id="MEQ2288392.1"/>
    </source>
</evidence>
<feature type="non-terminal residue" evidence="2">
    <location>
        <position position="1"/>
    </location>
</feature>
<evidence type="ECO:0000256" key="1">
    <source>
        <dbReference type="SAM" id="MobiDB-lite"/>
    </source>
</evidence>
<keyword evidence="3" id="KW-1185">Reference proteome</keyword>
<accession>A0ABV0Y421</accession>
<protein>
    <submittedName>
        <fullName evidence="2">Uncharacterized protein</fullName>
    </submittedName>
</protein>
<dbReference type="EMBL" id="JAHRIP010020756">
    <property type="protein sequence ID" value="MEQ2288392.1"/>
    <property type="molecule type" value="Genomic_DNA"/>
</dbReference>
<organism evidence="2 3">
    <name type="scientific">Ameca splendens</name>
    <dbReference type="NCBI Taxonomy" id="208324"/>
    <lineage>
        <taxon>Eukaryota</taxon>
        <taxon>Metazoa</taxon>
        <taxon>Chordata</taxon>
        <taxon>Craniata</taxon>
        <taxon>Vertebrata</taxon>
        <taxon>Euteleostomi</taxon>
        <taxon>Actinopterygii</taxon>
        <taxon>Neopterygii</taxon>
        <taxon>Teleostei</taxon>
        <taxon>Neoteleostei</taxon>
        <taxon>Acanthomorphata</taxon>
        <taxon>Ovalentaria</taxon>
        <taxon>Atherinomorphae</taxon>
        <taxon>Cyprinodontiformes</taxon>
        <taxon>Goodeidae</taxon>
        <taxon>Ameca</taxon>
    </lineage>
</organism>
<feature type="region of interest" description="Disordered" evidence="1">
    <location>
        <begin position="1"/>
        <end position="57"/>
    </location>
</feature>
<sequence>NHKYTAGRDTNHRQVVWRGGNRPHIRWGSKLIQERKQPKTQPDTKNRHTQSQSHIPTLMHTHKTTHTHAPNIKTNNNGYCTLTHIPHTYSILPGPGADTS</sequence>
<gene>
    <name evidence="2" type="ORF">AMECASPLE_022093</name>
</gene>
<name>A0ABV0Y421_9TELE</name>
<comment type="caution">
    <text evidence="2">The sequence shown here is derived from an EMBL/GenBank/DDBJ whole genome shotgun (WGS) entry which is preliminary data.</text>
</comment>